<dbReference type="NCBIfam" id="NF033516">
    <property type="entry name" value="transpos_IS3"/>
    <property type="match status" value="1"/>
</dbReference>
<dbReference type="InterPro" id="IPR001584">
    <property type="entry name" value="Integrase_cat-core"/>
</dbReference>
<feature type="domain" description="Integrase catalytic" evidence="1">
    <location>
        <begin position="37"/>
        <end position="197"/>
    </location>
</feature>
<proteinExistence type="predicted"/>
<dbReference type="PROSITE" id="PS50994">
    <property type="entry name" value="INTEGRASE"/>
    <property type="match status" value="1"/>
</dbReference>
<organism evidence="2 3">
    <name type="scientific">Sporolactobacillus terrae</name>
    <dbReference type="NCBI Taxonomy" id="269673"/>
    <lineage>
        <taxon>Bacteria</taxon>
        <taxon>Bacillati</taxon>
        <taxon>Bacillota</taxon>
        <taxon>Bacilli</taxon>
        <taxon>Bacillales</taxon>
        <taxon>Sporolactobacillaceae</taxon>
        <taxon>Sporolactobacillus</taxon>
    </lineage>
</organism>
<reference evidence="2 3" key="1">
    <citation type="submission" date="2019-09" db="EMBL/GenBank/DDBJ databases">
        <title>Complete genome sequence of Sporolactobacillus terrae 70-3.</title>
        <authorList>
            <person name="Tanaka N."/>
            <person name="Shiwa Y."/>
            <person name="Fujita N."/>
            <person name="Tanasupawat S."/>
        </authorList>
    </citation>
    <scope>NUCLEOTIDE SEQUENCE [LARGE SCALE GENOMIC DNA]</scope>
    <source>
        <strain evidence="2 3">70-3</strain>
    </source>
</reference>
<dbReference type="SUPFAM" id="SSF53098">
    <property type="entry name" value="Ribonuclease H-like"/>
    <property type="match status" value="1"/>
</dbReference>
<dbReference type="Pfam" id="PF13333">
    <property type="entry name" value="rve_2"/>
    <property type="match status" value="1"/>
</dbReference>
<protein>
    <recommendedName>
        <fullName evidence="1">Integrase catalytic domain-containing protein</fullName>
    </recommendedName>
</protein>
<evidence type="ECO:0000259" key="1">
    <source>
        <dbReference type="PROSITE" id="PS50994"/>
    </source>
</evidence>
<dbReference type="Proteomes" id="UP000326951">
    <property type="component" value="Chromosome"/>
</dbReference>
<dbReference type="GO" id="GO:0003676">
    <property type="term" value="F:nucleic acid binding"/>
    <property type="evidence" value="ECO:0007669"/>
    <property type="project" value="InterPro"/>
</dbReference>
<dbReference type="EMBL" id="AP021853">
    <property type="protein sequence ID" value="BBN99991.1"/>
    <property type="molecule type" value="Genomic_DNA"/>
</dbReference>
<dbReference type="InterPro" id="IPR048020">
    <property type="entry name" value="Transpos_IS3"/>
</dbReference>
<dbReference type="PANTHER" id="PTHR46889:SF4">
    <property type="entry name" value="TRANSPOSASE INSO FOR INSERTION SEQUENCE ELEMENT IS911B-RELATED"/>
    <property type="match status" value="1"/>
</dbReference>
<evidence type="ECO:0000313" key="3">
    <source>
        <dbReference type="Proteomes" id="UP000326951"/>
    </source>
</evidence>
<dbReference type="Gene3D" id="3.30.420.10">
    <property type="entry name" value="Ribonuclease H-like superfamily/Ribonuclease H"/>
    <property type="match status" value="1"/>
</dbReference>
<name>A0A5K7WZ91_9BACL</name>
<dbReference type="PANTHER" id="PTHR46889">
    <property type="entry name" value="TRANSPOSASE INSF FOR INSERTION SEQUENCE IS3B-RELATED"/>
    <property type="match status" value="1"/>
</dbReference>
<evidence type="ECO:0000313" key="2">
    <source>
        <dbReference type="EMBL" id="BBN99991.1"/>
    </source>
</evidence>
<dbReference type="InterPro" id="IPR050900">
    <property type="entry name" value="Transposase_IS3/IS150/IS904"/>
</dbReference>
<dbReference type="InterPro" id="IPR012337">
    <property type="entry name" value="RNaseH-like_sf"/>
</dbReference>
<dbReference type="InterPro" id="IPR036397">
    <property type="entry name" value="RNaseH_sf"/>
</dbReference>
<accession>A0A5K7WZ91</accession>
<dbReference type="AlphaFoldDB" id="A0A5K7WZ91"/>
<sequence length="197" mass="22937">MMKEQGLVSKYTIAQFKPHKTGCNESPVGNTLNRQFHQEKELKVVVSDLTYVRVQQKWHYICVLVDLYNREIIGYSSGPNKGVRLVYRAFSTVKSDLSSLELFHTDRGNEFKNKLIDQALETFHIGRSLSHKGTPYDNAAREATFKTIKTEFISNRVFPNQQVLDLELFDYVNWFNNIRIHGSLDYQTPTEYKLTHL</sequence>
<gene>
    <name evidence="2" type="ORF">St703_26960</name>
</gene>
<dbReference type="GO" id="GO:0015074">
    <property type="term" value="P:DNA integration"/>
    <property type="evidence" value="ECO:0007669"/>
    <property type="project" value="InterPro"/>
</dbReference>
<dbReference type="Pfam" id="PF00665">
    <property type="entry name" value="rve"/>
    <property type="match status" value="1"/>
</dbReference>